<dbReference type="AlphaFoldDB" id="A0A8C6WFV7"/>
<evidence type="ECO:0000256" key="2">
    <source>
        <dbReference type="SAM" id="MobiDB-lite"/>
    </source>
</evidence>
<feature type="compositionally biased region" description="Basic residues" evidence="2">
    <location>
        <begin position="259"/>
        <end position="268"/>
    </location>
</feature>
<reference evidence="3" key="1">
    <citation type="submission" date="2025-08" db="UniProtKB">
        <authorList>
            <consortium name="Ensembl"/>
        </authorList>
    </citation>
    <scope>IDENTIFICATION</scope>
</reference>
<dbReference type="GO" id="GO:0098978">
    <property type="term" value="C:glutamatergic synapse"/>
    <property type="evidence" value="ECO:0007669"/>
    <property type="project" value="TreeGrafter"/>
</dbReference>
<evidence type="ECO:0000313" key="3">
    <source>
        <dbReference type="Ensembl" id="ENSNMLP00000004322.1"/>
    </source>
</evidence>
<comment type="similarity">
    <text evidence="1">Belongs to the SAPAP family.</text>
</comment>
<accession>A0A8C6WFV7</accession>
<keyword evidence="4" id="KW-1185">Reference proteome</keyword>
<dbReference type="PANTHER" id="PTHR12353:SF7">
    <property type="entry name" value="DISKS LARGE-ASSOCIATED PROTEIN 1"/>
    <property type="match status" value="1"/>
</dbReference>
<dbReference type="InterPro" id="IPR005026">
    <property type="entry name" value="SAPAP"/>
</dbReference>
<feature type="region of interest" description="Disordered" evidence="2">
    <location>
        <begin position="367"/>
        <end position="396"/>
    </location>
</feature>
<protein>
    <submittedName>
        <fullName evidence="3">Discs, large (Drosophila) homolog-associated protein 1a</fullName>
    </submittedName>
</protein>
<dbReference type="GO" id="GO:0099572">
    <property type="term" value="C:postsynaptic specialization"/>
    <property type="evidence" value="ECO:0007669"/>
    <property type="project" value="TreeGrafter"/>
</dbReference>
<evidence type="ECO:0000313" key="4">
    <source>
        <dbReference type="Proteomes" id="UP000694523"/>
    </source>
</evidence>
<organism evidence="3 4">
    <name type="scientific">Neogobius melanostomus</name>
    <name type="common">round goby</name>
    <dbReference type="NCBI Taxonomy" id="47308"/>
    <lineage>
        <taxon>Eukaryota</taxon>
        <taxon>Metazoa</taxon>
        <taxon>Chordata</taxon>
        <taxon>Craniata</taxon>
        <taxon>Vertebrata</taxon>
        <taxon>Euteleostomi</taxon>
        <taxon>Actinopterygii</taxon>
        <taxon>Neopterygii</taxon>
        <taxon>Teleostei</taxon>
        <taxon>Neoteleostei</taxon>
        <taxon>Acanthomorphata</taxon>
        <taxon>Gobiaria</taxon>
        <taxon>Gobiiformes</taxon>
        <taxon>Gobioidei</taxon>
        <taxon>Gobiidae</taxon>
        <taxon>Benthophilinae</taxon>
        <taxon>Neogobiini</taxon>
        <taxon>Neogobius</taxon>
    </lineage>
</organism>
<reference evidence="3" key="2">
    <citation type="submission" date="2025-09" db="UniProtKB">
        <authorList>
            <consortium name="Ensembl"/>
        </authorList>
    </citation>
    <scope>IDENTIFICATION</scope>
</reference>
<feature type="compositionally biased region" description="Polar residues" evidence="2">
    <location>
        <begin position="178"/>
        <end position="188"/>
    </location>
</feature>
<feature type="compositionally biased region" description="Basic and acidic residues" evidence="2">
    <location>
        <begin position="202"/>
        <end position="211"/>
    </location>
</feature>
<feature type="region of interest" description="Disordered" evidence="2">
    <location>
        <begin position="165"/>
        <end position="271"/>
    </location>
</feature>
<sequence length="574" mass="63103">MKGLSSSRAHHQVVSYEPSYDALGHHMDRKPFLISQMDMPVPVQIPNPSEMSYYNPQHGAYPSESNSIVPYGTFPRRCHSTSSSHHADSKDESMAIVPYIGGGGGGGGGYGGKTPTRVPANYEFERQSSFSRDGYHTLQYKRGLVAPGRIRHLVHSVQKLFTKSHSLEGPHHTPSVKGPSNGTVTSTPGGAGGRHRKRSKSRERCRSAEPKHRARYPGQPPPPDLGYPHTPLTASQSQQYFGMMDPYGTLNEHQPLTHSHSHHGHPHVSHSTGALMQLSLADSREKKGAWSSSLTVSRAREVHHSSRAPSPAAGNLNLDRALVKAQASQQPHFLQVPQDDWGGFCPLVKEDDIPCRRMRSGSYVKAMAEDDSGDSDGSPKPSPKVQARRASYLKATQPSLTEMTTLQISTEHSPKLQIRSHSYLRAVSEVSINRSVDTLDPKALLDPKCLLSSPQYRSRNESYMRAMSTISQVCPERSRRCPDVLSPYAVLEPMDTLPMPGCFRMRSHSYVRAIDQGCASEHEGEGGRPLLLLPASPPRTTATTVRTIQSSTVDKKGNYIVRRNNTRSNSASAH</sequence>
<dbReference type="GO" id="GO:0060090">
    <property type="term" value="F:molecular adaptor activity"/>
    <property type="evidence" value="ECO:0007669"/>
    <property type="project" value="TreeGrafter"/>
</dbReference>
<name>A0A8C6WFV7_9GOBI</name>
<dbReference type="GO" id="GO:0023052">
    <property type="term" value="P:signaling"/>
    <property type="evidence" value="ECO:0007669"/>
    <property type="project" value="InterPro"/>
</dbReference>
<feature type="region of interest" description="Disordered" evidence="2">
    <location>
        <begin position="291"/>
        <end position="314"/>
    </location>
</feature>
<dbReference type="PANTHER" id="PTHR12353">
    <property type="entry name" value="DISKS LARGE-ASSOCIATED PROTEIN DAP SAP90/PSD-95-ASSOCIATED PROTEIN"/>
    <property type="match status" value="1"/>
</dbReference>
<dbReference type="Proteomes" id="UP000694523">
    <property type="component" value="Unplaced"/>
</dbReference>
<dbReference type="Ensembl" id="ENSNMLT00000004958.1">
    <property type="protein sequence ID" value="ENSNMLP00000004322.1"/>
    <property type="gene ID" value="ENSNMLG00000003121.1"/>
</dbReference>
<proteinExistence type="inferred from homology"/>
<evidence type="ECO:0000256" key="1">
    <source>
        <dbReference type="ARBA" id="ARBA00008839"/>
    </source>
</evidence>